<reference evidence="2" key="2">
    <citation type="submission" date="2021-03" db="UniProtKB">
        <authorList>
            <consortium name="EnsemblPlants"/>
        </authorList>
    </citation>
    <scope>IDENTIFICATION</scope>
</reference>
<organism evidence="2 3">
    <name type="scientific">Cannabis sativa</name>
    <name type="common">Hemp</name>
    <name type="synonym">Marijuana</name>
    <dbReference type="NCBI Taxonomy" id="3483"/>
    <lineage>
        <taxon>Eukaryota</taxon>
        <taxon>Viridiplantae</taxon>
        <taxon>Streptophyta</taxon>
        <taxon>Embryophyta</taxon>
        <taxon>Tracheophyta</taxon>
        <taxon>Spermatophyta</taxon>
        <taxon>Magnoliopsida</taxon>
        <taxon>eudicotyledons</taxon>
        <taxon>Gunneridae</taxon>
        <taxon>Pentapetalae</taxon>
        <taxon>rosids</taxon>
        <taxon>fabids</taxon>
        <taxon>Rosales</taxon>
        <taxon>Cannabaceae</taxon>
        <taxon>Cannabis</taxon>
    </lineage>
</organism>
<dbReference type="Gramene" id="novel_model_6265_5bd9a17a">
    <property type="protein sequence ID" value="cds.novel_model_6265_5bd9a17a"/>
    <property type="gene ID" value="novel_gene_3263_5bd9a17a"/>
</dbReference>
<protein>
    <submittedName>
        <fullName evidence="2">Uncharacterized protein</fullName>
    </submittedName>
</protein>
<keyword evidence="1" id="KW-1133">Transmembrane helix</keyword>
<dbReference type="EnsemblPlants" id="novel_model_6265_5bd9a17a">
    <property type="protein sequence ID" value="cds.novel_model_6265_5bd9a17a"/>
    <property type="gene ID" value="novel_gene_3263_5bd9a17a"/>
</dbReference>
<dbReference type="AlphaFoldDB" id="A0A803R883"/>
<dbReference type="EMBL" id="UZAU01000706">
    <property type="status" value="NOT_ANNOTATED_CDS"/>
    <property type="molecule type" value="Genomic_DNA"/>
</dbReference>
<keyword evidence="1" id="KW-0812">Transmembrane</keyword>
<evidence type="ECO:0000256" key="1">
    <source>
        <dbReference type="SAM" id="Phobius"/>
    </source>
</evidence>
<feature type="transmembrane region" description="Helical" evidence="1">
    <location>
        <begin position="21"/>
        <end position="40"/>
    </location>
</feature>
<dbReference type="Proteomes" id="UP000596661">
    <property type="component" value="Chromosome 8"/>
</dbReference>
<proteinExistence type="predicted"/>
<reference evidence="2" key="1">
    <citation type="submission" date="2018-11" db="EMBL/GenBank/DDBJ databases">
        <authorList>
            <person name="Grassa J C."/>
        </authorList>
    </citation>
    <scope>NUCLEOTIDE SEQUENCE [LARGE SCALE GENOMIC DNA]</scope>
</reference>
<evidence type="ECO:0000313" key="2">
    <source>
        <dbReference type="EnsemblPlants" id="cds.novel_model_6265_5bd9a17a"/>
    </source>
</evidence>
<sequence>MCCIAIGRNRNCAGNARPTPSLLTIYAPISVLSSLILNMFGVGESPLGMETYWVSMKIKK</sequence>
<accession>A0A803R883</accession>
<evidence type="ECO:0000313" key="3">
    <source>
        <dbReference type="Proteomes" id="UP000596661"/>
    </source>
</evidence>
<keyword evidence="1" id="KW-0472">Membrane</keyword>
<keyword evidence="3" id="KW-1185">Reference proteome</keyword>
<name>A0A803R883_CANSA</name>